<evidence type="ECO:0000313" key="3">
    <source>
        <dbReference type="Proteomes" id="UP000765507"/>
    </source>
</evidence>
<feature type="region of interest" description="Disordered" evidence="1">
    <location>
        <begin position="1"/>
        <end position="59"/>
    </location>
</feature>
<comment type="caution">
    <text evidence="2">The sequence shown here is derived from an EMBL/GenBank/DDBJ whole genome shotgun (WGS) entry which is preliminary data.</text>
</comment>
<feature type="compositionally biased region" description="Polar residues" evidence="1">
    <location>
        <begin position="22"/>
        <end position="36"/>
    </location>
</feature>
<name>A0A8T1SHP5_CHESE</name>
<sequence>EDVEGDPEAEDDSEARDACNQELFSTLEEPSQSQLSDLGEVQTGEEAQKDRGTGSRYGTRGVKSCVVQQLWHYVVRAICLEDFHIALLDQIPAEVLYSVTFEYFPQHLILSMFLVSLRMAHAEPHGLGHHPMVQGHPMVIYIEHVTGHQQYQEV</sequence>
<evidence type="ECO:0000256" key="1">
    <source>
        <dbReference type="SAM" id="MobiDB-lite"/>
    </source>
</evidence>
<protein>
    <submittedName>
        <fullName evidence="2">Uncharacterized protein</fullName>
    </submittedName>
</protein>
<dbReference type="EMBL" id="JAHGAV010000208">
    <property type="protein sequence ID" value="KAG6928642.1"/>
    <property type="molecule type" value="Genomic_DNA"/>
</dbReference>
<dbReference type="AlphaFoldDB" id="A0A8T1SHP5"/>
<feature type="compositionally biased region" description="Acidic residues" evidence="1">
    <location>
        <begin position="1"/>
        <end position="14"/>
    </location>
</feature>
<proteinExistence type="predicted"/>
<evidence type="ECO:0000313" key="2">
    <source>
        <dbReference type="EMBL" id="KAG6928642.1"/>
    </source>
</evidence>
<keyword evidence="3" id="KW-1185">Reference proteome</keyword>
<dbReference type="OrthoDB" id="10643306at2759"/>
<dbReference type="Proteomes" id="UP000765507">
    <property type="component" value="Unassembled WGS sequence"/>
</dbReference>
<accession>A0A8T1SHP5</accession>
<gene>
    <name evidence="2" type="ORF">G0U57_007694</name>
</gene>
<reference evidence="2 3" key="1">
    <citation type="journal article" date="2020" name="G3 (Bethesda)">
        <title>Draft Genome of the Common Snapping Turtle, Chelydra serpentina, a Model for Phenotypic Plasticity in Reptiles.</title>
        <authorList>
            <person name="Das D."/>
            <person name="Singh S.K."/>
            <person name="Bierstedt J."/>
            <person name="Erickson A."/>
            <person name="Galli G.L.J."/>
            <person name="Crossley D.A. 2nd"/>
            <person name="Rhen T."/>
        </authorList>
    </citation>
    <scope>NUCLEOTIDE SEQUENCE [LARGE SCALE GENOMIC DNA]</scope>
    <source>
        <strain evidence="2">KW</strain>
    </source>
</reference>
<feature type="non-terminal residue" evidence="2">
    <location>
        <position position="154"/>
    </location>
</feature>
<organism evidence="2 3">
    <name type="scientific">Chelydra serpentina</name>
    <name type="common">Snapping turtle</name>
    <name type="synonym">Testudo serpentina</name>
    <dbReference type="NCBI Taxonomy" id="8475"/>
    <lineage>
        <taxon>Eukaryota</taxon>
        <taxon>Metazoa</taxon>
        <taxon>Chordata</taxon>
        <taxon>Craniata</taxon>
        <taxon>Vertebrata</taxon>
        <taxon>Euteleostomi</taxon>
        <taxon>Archelosauria</taxon>
        <taxon>Testudinata</taxon>
        <taxon>Testudines</taxon>
        <taxon>Cryptodira</taxon>
        <taxon>Durocryptodira</taxon>
        <taxon>Americhelydia</taxon>
        <taxon>Chelydroidea</taxon>
        <taxon>Chelydridae</taxon>
        <taxon>Chelydra</taxon>
    </lineage>
</organism>